<dbReference type="GO" id="GO:0046872">
    <property type="term" value="F:metal ion binding"/>
    <property type="evidence" value="ECO:0007669"/>
    <property type="project" value="UniProtKB-UniRule"/>
</dbReference>
<evidence type="ECO:0000256" key="8">
    <source>
        <dbReference type="ARBA" id="ARBA00023118"/>
    </source>
</evidence>
<accession>A0A2M7PR33</accession>
<dbReference type="EC" id="3.1.-.-" evidence="9"/>
<dbReference type="HAMAP" id="MF_01471">
    <property type="entry name" value="Cas2"/>
    <property type="match status" value="1"/>
</dbReference>
<dbReference type="CDD" id="cd09725">
    <property type="entry name" value="Cas2_I_II_III"/>
    <property type="match status" value="1"/>
</dbReference>
<comment type="similarity">
    <text evidence="2 9">Belongs to the CRISPR-associated endoribonuclease Cas2 protein family.</text>
</comment>
<evidence type="ECO:0000256" key="9">
    <source>
        <dbReference type="HAMAP-Rule" id="MF_01471"/>
    </source>
</evidence>
<keyword evidence="8 9" id="KW-0051">Antiviral defense</keyword>
<dbReference type="GO" id="GO:0004521">
    <property type="term" value="F:RNA endonuclease activity"/>
    <property type="evidence" value="ECO:0007669"/>
    <property type="project" value="InterPro"/>
</dbReference>
<evidence type="ECO:0000313" key="11">
    <source>
        <dbReference type="EMBL" id="PIY33113.1"/>
    </source>
</evidence>
<organism evidence="11 12">
    <name type="scientific">Candidatus Infernicultor aquiphilus</name>
    <dbReference type="NCBI Taxonomy" id="1805029"/>
    <lineage>
        <taxon>Bacteria</taxon>
        <taxon>Pseudomonadati</taxon>
        <taxon>Atribacterota</taxon>
        <taxon>Candidatus Phoenicimicrobiia</taxon>
        <taxon>Candidatus Pheonicimicrobiales</taxon>
        <taxon>Candidatus Phoenicimicrobiaceae</taxon>
        <taxon>Candidatus Infernicultor</taxon>
    </lineage>
</organism>
<comment type="caution">
    <text evidence="11">The sequence shown here is derived from an EMBL/GenBank/DDBJ whole genome shotgun (WGS) entry which is preliminary data.</text>
</comment>
<dbReference type="Gene3D" id="3.30.70.240">
    <property type="match status" value="1"/>
</dbReference>
<comment type="function">
    <text evidence="9">CRISPR (clustered regularly interspaced short palindromic repeat), is an adaptive immune system that provides protection against mobile genetic elements (viruses, transposable elements and conjugative plasmids). CRISPR clusters contain sequences complementary to antecedent mobile elements and target invading nucleic acids. CRISPR clusters are transcribed and processed into CRISPR RNA (crRNA). Functions as a ssRNA-specific endoribonuclease. Involved in the integration of spacer DNA into the CRISPR cassette.</text>
</comment>
<keyword evidence="7 9" id="KW-0460">Magnesium</keyword>
<name>A0A2M7PR33_9BACT</name>
<reference evidence="12 13" key="1">
    <citation type="submission" date="2017-09" db="EMBL/GenBank/DDBJ databases">
        <title>Depth-based differentiation of microbial function through sediment-hosted aquifers and enrichment of novel symbionts in the deep terrestrial subsurface.</title>
        <authorList>
            <person name="Probst A.J."/>
            <person name="Ladd B."/>
            <person name="Jarett J.K."/>
            <person name="Geller-Mcgrath D.E."/>
            <person name="Sieber C.M."/>
            <person name="Emerson J.B."/>
            <person name="Anantharaman K."/>
            <person name="Thomas B.C."/>
            <person name="Malmstrom R."/>
            <person name="Stieglmeier M."/>
            <person name="Klingl A."/>
            <person name="Woyke T."/>
            <person name="Ryan C.M."/>
            <person name="Banfield J.F."/>
        </authorList>
    </citation>
    <scope>NUCLEOTIDE SEQUENCE [LARGE SCALE GENOMIC DNA]</scope>
    <source>
        <strain evidence="11">CG_4_10_14_3_um_filter_34_13</strain>
    </source>
</reference>
<evidence type="ECO:0000256" key="7">
    <source>
        <dbReference type="ARBA" id="ARBA00022842"/>
    </source>
</evidence>
<dbReference type="AlphaFoldDB" id="A0A2M7PR33"/>
<evidence type="ECO:0000256" key="3">
    <source>
        <dbReference type="ARBA" id="ARBA00022722"/>
    </source>
</evidence>
<sequence length="91" mass="10666">MNYNYIFVFYDINEKRVNKIFKICKKYLNHHQKSVFRGQITPANIIKLKGELGKAINPKEDFISMIKLISEGYFTEEVLGTNPDKSNSMFI</sequence>
<accession>A0A2M7K9H5</accession>
<dbReference type="PANTHER" id="PTHR34405">
    <property type="entry name" value="CRISPR-ASSOCIATED ENDORIBONUCLEASE CAS2"/>
    <property type="match status" value="1"/>
</dbReference>
<evidence type="ECO:0000256" key="1">
    <source>
        <dbReference type="ARBA" id="ARBA00001946"/>
    </source>
</evidence>
<evidence type="ECO:0000256" key="4">
    <source>
        <dbReference type="ARBA" id="ARBA00022723"/>
    </source>
</evidence>
<dbReference type="GO" id="GO:0016787">
    <property type="term" value="F:hydrolase activity"/>
    <property type="evidence" value="ECO:0007669"/>
    <property type="project" value="UniProtKB-KW"/>
</dbReference>
<keyword evidence="6 9" id="KW-0378">Hydrolase</keyword>
<dbReference type="EMBL" id="PFIP01000048">
    <property type="protein sequence ID" value="PIX34798.1"/>
    <property type="molecule type" value="Genomic_DNA"/>
</dbReference>
<keyword evidence="5 9" id="KW-0255">Endonuclease</keyword>
<dbReference type="Proteomes" id="UP000231493">
    <property type="component" value="Unassembled WGS sequence"/>
</dbReference>
<evidence type="ECO:0000256" key="2">
    <source>
        <dbReference type="ARBA" id="ARBA00009959"/>
    </source>
</evidence>
<dbReference type="GO" id="GO:0051607">
    <property type="term" value="P:defense response to virus"/>
    <property type="evidence" value="ECO:0007669"/>
    <property type="project" value="UniProtKB-UniRule"/>
</dbReference>
<dbReference type="SUPFAM" id="SSF143430">
    <property type="entry name" value="TTP0101/SSO1404-like"/>
    <property type="match status" value="1"/>
</dbReference>
<feature type="binding site" evidence="9">
    <location>
        <position position="11"/>
    </location>
    <ligand>
        <name>Mg(2+)</name>
        <dbReference type="ChEBI" id="CHEBI:18420"/>
        <note>catalytic</note>
    </ligand>
</feature>
<dbReference type="RefSeq" id="WP_406607189.1">
    <property type="nucleotide sequence ID" value="NZ_PFKO01000120.1"/>
</dbReference>
<evidence type="ECO:0000313" key="13">
    <source>
        <dbReference type="Proteomes" id="UP000231493"/>
    </source>
</evidence>
<dbReference type="InterPro" id="IPR019199">
    <property type="entry name" value="Virulence_VapD/CRISPR_Cas2"/>
</dbReference>
<evidence type="ECO:0000313" key="10">
    <source>
        <dbReference type="EMBL" id="PIX34798.1"/>
    </source>
</evidence>
<dbReference type="Pfam" id="PF09827">
    <property type="entry name" value="CRISPR_Cas2"/>
    <property type="match status" value="1"/>
</dbReference>
<evidence type="ECO:0000313" key="12">
    <source>
        <dbReference type="Proteomes" id="UP000230646"/>
    </source>
</evidence>
<keyword evidence="4 9" id="KW-0479">Metal-binding</keyword>
<protein>
    <recommendedName>
        <fullName evidence="9">CRISPR-associated endoribonuclease Cas2</fullName>
        <ecNumber evidence="9">3.1.-.-</ecNumber>
    </recommendedName>
</protein>
<dbReference type="NCBIfam" id="TIGR01573">
    <property type="entry name" value="cas2"/>
    <property type="match status" value="1"/>
</dbReference>
<dbReference type="EMBL" id="PFKO01000120">
    <property type="protein sequence ID" value="PIY33113.1"/>
    <property type="molecule type" value="Genomic_DNA"/>
</dbReference>
<proteinExistence type="inferred from homology"/>
<keyword evidence="3 9" id="KW-0540">Nuclease</keyword>
<comment type="cofactor">
    <cofactor evidence="1 9">
        <name>Mg(2+)</name>
        <dbReference type="ChEBI" id="CHEBI:18420"/>
    </cofactor>
</comment>
<reference evidence="10" key="2">
    <citation type="submission" date="2017-09" db="EMBL/GenBank/DDBJ databases">
        <title>Depth-based differentiation of microbial function through sediment-hosted aquifers and enrichment of novel symbionts in the deep terrestrial subsurface.</title>
        <authorList>
            <person name="Probst A.J."/>
            <person name="Ladd B."/>
            <person name="Jarett J.K."/>
            <person name="Geller-Mcgrath D.E."/>
            <person name="Sieber C.M.K."/>
            <person name="Emerson J.B."/>
            <person name="Anantharaman K."/>
            <person name="Thomas B.C."/>
            <person name="Malmstrom R."/>
            <person name="Stieglmeier M."/>
            <person name="Klingl A."/>
            <person name="Woyke T."/>
            <person name="Ryan C.M."/>
            <person name="Banfield J.F."/>
        </authorList>
    </citation>
    <scope>NUCLEOTIDE SEQUENCE</scope>
    <source>
        <strain evidence="10">CG_4_8_14_3_um_filter_34_18</strain>
    </source>
</reference>
<gene>
    <name evidence="9 11" type="primary">cas2</name>
    <name evidence="11" type="ORF">COZ07_03330</name>
    <name evidence="10" type="ORF">COZ58_02640</name>
</gene>
<comment type="subunit">
    <text evidence="9">Homodimer, forms a heterotetramer with a Cas1 homodimer.</text>
</comment>
<evidence type="ECO:0000256" key="6">
    <source>
        <dbReference type="ARBA" id="ARBA00022801"/>
    </source>
</evidence>
<dbReference type="InterPro" id="IPR021127">
    <property type="entry name" value="CRISPR_associated_Cas2"/>
</dbReference>
<evidence type="ECO:0000256" key="5">
    <source>
        <dbReference type="ARBA" id="ARBA00022759"/>
    </source>
</evidence>
<dbReference type="PANTHER" id="PTHR34405:SF1">
    <property type="entry name" value="CRISPR-ASSOCIATED ENDORIBONUCLEASE CAS2"/>
    <property type="match status" value="1"/>
</dbReference>
<dbReference type="Proteomes" id="UP000230646">
    <property type="component" value="Unassembled WGS sequence"/>
</dbReference>
<dbReference type="GO" id="GO:0043571">
    <property type="term" value="P:maintenance of CRISPR repeat elements"/>
    <property type="evidence" value="ECO:0007669"/>
    <property type="project" value="UniProtKB-UniRule"/>
</dbReference>